<sequence>VAMDLTRLAVDAGQFINRAVQYTGESLGQADKTELDPGLEELLARADATKTWTEQIISQTEVLLQPNPGARLEDRLYEHLEWSAPPRPRAHEVLGDQMIQAGLEMGSNTPYGMALVRCGEVQKQLGEAEKKFVQSANIHFLTPLRSFTEGEYRAIQDERRMLVNKRLDLDIANTRVRKAHEADREARVSIETLPLPYYHIHISFLQYIHHNWINPMLFSCLSMWAQEIAQAEMELRICQSLFDRQSEITRRVAEGISNTHTNHMRSLTDFVEAQACYFDQCNQHAQEFQKQLASIPAVLCSNNWQSAISNAGKQPSTSNHVANEPVEPNQVIPIPVVVHQLPEFDQDSWTVNPPHPTERTTKDSSVTTQPPDQTNNNNNNNTFFTEGQASSYYSAANRAFDDVRTSNSDGHPMAPITALSRTSDGATAAITNGAGSLTTITTTASPPSELSGTSNESHTEDAVATETSTTNGVAADPQTAHKSASELATINGEDVQESSTDSQSVVQ</sequence>
<evidence type="ECO:0000313" key="3">
    <source>
        <dbReference type="Ensembl" id="ENSDLAP00005037104.2"/>
    </source>
</evidence>
<dbReference type="PROSITE" id="PS51021">
    <property type="entry name" value="BAR"/>
    <property type="match status" value="1"/>
</dbReference>
<dbReference type="Proteomes" id="UP000694389">
    <property type="component" value="Unassembled WGS sequence"/>
</dbReference>
<feature type="compositionally biased region" description="Low complexity" evidence="1">
    <location>
        <begin position="374"/>
        <end position="385"/>
    </location>
</feature>
<dbReference type="InterPro" id="IPR004148">
    <property type="entry name" value="BAR_dom"/>
</dbReference>
<feature type="region of interest" description="Disordered" evidence="1">
    <location>
        <begin position="437"/>
        <end position="507"/>
    </location>
</feature>
<reference evidence="3" key="2">
    <citation type="submission" date="2025-09" db="UniProtKB">
        <authorList>
            <consortium name="Ensembl"/>
        </authorList>
    </citation>
    <scope>IDENTIFICATION</scope>
</reference>
<feature type="region of interest" description="Disordered" evidence="1">
    <location>
        <begin position="346"/>
        <end position="385"/>
    </location>
</feature>
<dbReference type="SUPFAM" id="SSF103657">
    <property type="entry name" value="BAR/IMD domain-like"/>
    <property type="match status" value="1"/>
</dbReference>
<name>A0A8C4H4U7_DICLA</name>
<accession>A0A8C4H4U7</accession>
<evidence type="ECO:0000259" key="2">
    <source>
        <dbReference type="PROSITE" id="PS51021"/>
    </source>
</evidence>
<feature type="compositionally biased region" description="Polar residues" evidence="1">
    <location>
        <begin position="437"/>
        <end position="456"/>
    </location>
</feature>
<dbReference type="Gene3D" id="1.20.1270.60">
    <property type="entry name" value="Arfaptin homology (AH) domain/BAR domain"/>
    <property type="match status" value="1"/>
</dbReference>
<dbReference type="GeneTree" id="ENSGT00940000155667"/>
<dbReference type="Pfam" id="PF03114">
    <property type="entry name" value="BAR"/>
    <property type="match status" value="1"/>
</dbReference>
<dbReference type="AlphaFoldDB" id="A0A8C4H4U7"/>
<evidence type="ECO:0000313" key="4">
    <source>
        <dbReference type="Proteomes" id="UP000694389"/>
    </source>
</evidence>
<dbReference type="SMART" id="SM00721">
    <property type="entry name" value="BAR"/>
    <property type="match status" value="1"/>
</dbReference>
<proteinExistence type="predicted"/>
<feature type="compositionally biased region" description="Polar residues" evidence="1">
    <location>
        <begin position="497"/>
        <end position="507"/>
    </location>
</feature>
<evidence type="ECO:0000256" key="1">
    <source>
        <dbReference type="SAM" id="MobiDB-lite"/>
    </source>
</evidence>
<dbReference type="Ensembl" id="ENSDLAT00005039601.2">
    <property type="protein sequence ID" value="ENSDLAP00005037104.2"/>
    <property type="gene ID" value="ENSDLAG00005016097.2"/>
</dbReference>
<dbReference type="InterPro" id="IPR027267">
    <property type="entry name" value="AH/BAR_dom_sf"/>
</dbReference>
<reference evidence="3" key="1">
    <citation type="submission" date="2025-08" db="UniProtKB">
        <authorList>
            <consortium name="Ensembl"/>
        </authorList>
    </citation>
    <scope>IDENTIFICATION</scope>
</reference>
<protein>
    <recommendedName>
        <fullName evidence="2">BAR domain-containing protein</fullName>
    </recommendedName>
</protein>
<feature type="domain" description="BAR" evidence="2">
    <location>
        <begin position="24"/>
        <end position="301"/>
    </location>
</feature>
<keyword evidence="4" id="KW-1185">Reference proteome</keyword>
<dbReference type="GO" id="GO:0005737">
    <property type="term" value="C:cytoplasm"/>
    <property type="evidence" value="ECO:0007669"/>
    <property type="project" value="InterPro"/>
</dbReference>
<organism evidence="3 4">
    <name type="scientific">Dicentrarchus labrax</name>
    <name type="common">European seabass</name>
    <name type="synonym">Morone labrax</name>
    <dbReference type="NCBI Taxonomy" id="13489"/>
    <lineage>
        <taxon>Eukaryota</taxon>
        <taxon>Metazoa</taxon>
        <taxon>Chordata</taxon>
        <taxon>Craniata</taxon>
        <taxon>Vertebrata</taxon>
        <taxon>Euteleostomi</taxon>
        <taxon>Actinopterygii</taxon>
        <taxon>Neopterygii</taxon>
        <taxon>Teleostei</taxon>
        <taxon>Neoteleostei</taxon>
        <taxon>Acanthomorphata</taxon>
        <taxon>Eupercaria</taxon>
        <taxon>Moronidae</taxon>
        <taxon>Dicentrarchus</taxon>
    </lineage>
</organism>
<feature type="compositionally biased region" description="Polar residues" evidence="1">
    <location>
        <begin position="363"/>
        <end position="373"/>
    </location>
</feature>